<keyword evidence="2" id="KW-0812">Transmembrane</keyword>
<feature type="transmembrane region" description="Helical" evidence="2">
    <location>
        <begin position="116"/>
        <end position="137"/>
    </location>
</feature>
<keyword evidence="2" id="KW-1133">Transmembrane helix</keyword>
<proteinExistence type="predicted"/>
<evidence type="ECO:0000313" key="4">
    <source>
        <dbReference type="EMBL" id="PBK70015.1"/>
    </source>
</evidence>
<name>A0A2H3BGM5_9AGAR</name>
<evidence type="ECO:0000256" key="1">
    <source>
        <dbReference type="SAM" id="MobiDB-lite"/>
    </source>
</evidence>
<dbReference type="Proteomes" id="UP000218334">
    <property type="component" value="Unassembled WGS sequence"/>
</dbReference>
<feature type="region of interest" description="Disordered" evidence="1">
    <location>
        <begin position="171"/>
        <end position="196"/>
    </location>
</feature>
<evidence type="ECO:0000313" key="5">
    <source>
        <dbReference type="Proteomes" id="UP000218334"/>
    </source>
</evidence>
<organism evidence="4 5">
    <name type="scientific">Armillaria solidipes</name>
    <dbReference type="NCBI Taxonomy" id="1076256"/>
    <lineage>
        <taxon>Eukaryota</taxon>
        <taxon>Fungi</taxon>
        <taxon>Dikarya</taxon>
        <taxon>Basidiomycota</taxon>
        <taxon>Agaricomycotina</taxon>
        <taxon>Agaricomycetes</taxon>
        <taxon>Agaricomycetidae</taxon>
        <taxon>Agaricales</taxon>
        <taxon>Marasmiineae</taxon>
        <taxon>Physalacriaceae</taxon>
        <taxon>Armillaria</taxon>
    </lineage>
</organism>
<sequence length="196" mass="21549">MRTIMKRRCQMREFGEPMKMKAEFTTPIWSTKPGKCRRVACLCGSFLGSRHDICRPNVPELAVADSAAVSTSLRFELVLVQRAIANGSSVDAIAPSPLSPSIAFVPATTNVWVKGLWFTSLFLSMTTALVAVLGRCLTEYWLHIERRGSKAMASHGLRFVTKLCVAGKAVPIPHRPGSRDSDDKEGKRDDCSRIGP</sequence>
<evidence type="ECO:0000259" key="3">
    <source>
        <dbReference type="Pfam" id="PF20153"/>
    </source>
</evidence>
<feature type="domain" description="DUF6535" evidence="3">
    <location>
        <begin position="69"/>
        <end position="148"/>
    </location>
</feature>
<dbReference type="Pfam" id="PF20153">
    <property type="entry name" value="DUF6535"/>
    <property type="match status" value="1"/>
</dbReference>
<keyword evidence="5" id="KW-1185">Reference proteome</keyword>
<keyword evidence="2" id="KW-0472">Membrane</keyword>
<evidence type="ECO:0000256" key="2">
    <source>
        <dbReference type="SAM" id="Phobius"/>
    </source>
</evidence>
<protein>
    <recommendedName>
        <fullName evidence="3">DUF6535 domain-containing protein</fullName>
    </recommendedName>
</protein>
<feature type="compositionally biased region" description="Basic and acidic residues" evidence="1">
    <location>
        <begin position="177"/>
        <end position="196"/>
    </location>
</feature>
<accession>A0A2H3BGM5</accession>
<dbReference type="AlphaFoldDB" id="A0A2H3BGM5"/>
<reference evidence="5" key="1">
    <citation type="journal article" date="2017" name="Nat. Ecol. Evol.">
        <title>Genome expansion and lineage-specific genetic innovations in the forest pathogenic fungi Armillaria.</title>
        <authorList>
            <person name="Sipos G."/>
            <person name="Prasanna A.N."/>
            <person name="Walter M.C."/>
            <person name="O'Connor E."/>
            <person name="Balint B."/>
            <person name="Krizsan K."/>
            <person name="Kiss B."/>
            <person name="Hess J."/>
            <person name="Varga T."/>
            <person name="Slot J."/>
            <person name="Riley R."/>
            <person name="Boka B."/>
            <person name="Rigling D."/>
            <person name="Barry K."/>
            <person name="Lee J."/>
            <person name="Mihaltcheva S."/>
            <person name="LaButti K."/>
            <person name="Lipzen A."/>
            <person name="Waldron R."/>
            <person name="Moloney N.M."/>
            <person name="Sperisen C."/>
            <person name="Kredics L."/>
            <person name="Vagvoelgyi C."/>
            <person name="Patrignani A."/>
            <person name="Fitzpatrick D."/>
            <person name="Nagy I."/>
            <person name="Doyle S."/>
            <person name="Anderson J.B."/>
            <person name="Grigoriev I.V."/>
            <person name="Gueldener U."/>
            <person name="Muensterkoetter M."/>
            <person name="Nagy L.G."/>
        </authorList>
    </citation>
    <scope>NUCLEOTIDE SEQUENCE [LARGE SCALE GENOMIC DNA]</scope>
    <source>
        <strain evidence="5">28-4</strain>
    </source>
</reference>
<gene>
    <name evidence="4" type="ORF">ARMSODRAFT_122196</name>
</gene>
<dbReference type="EMBL" id="KZ293427">
    <property type="protein sequence ID" value="PBK70015.1"/>
    <property type="molecule type" value="Genomic_DNA"/>
</dbReference>
<dbReference type="InterPro" id="IPR045338">
    <property type="entry name" value="DUF6535"/>
</dbReference>